<accession>A0A8T2PUY0</accession>
<dbReference type="InterPro" id="IPR003597">
    <property type="entry name" value="Ig_C1-set"/>
</dbReference>
<keyword evidence="1" id="KW-0472">Membrane</keyword>
<dbReference type="SUPFAM" id="SSF48726">
    <property type="entry name" value="Immunoglobulin"/>
    <property type="match status" value="1"/>
</dbReference>
<dbReference type="Gene3D" id="2.60.40.10">
    <property type="entry name" value="Immunoglobulins"/>
    <property type="match status" value="1"/>
</dbReference>
<dbReference type="OrthoDB" id="6103117at2759"/>
<feature type="transmembrane region" description="Helical" evidence="1">
    <location>
        <begin position="90"/>
        <end position="112"/>
    </location>
</feature>
<keyword evidence="1" id="KW-1133">Transmembrane helix</keyword>
<dbReference type="PROSITE" id="PS50835">
    <property type="entry name" value="IG_LIKE"/>
    <property type="match status" value="1"/>
</dbReference>
<evidence type="ECO:0000259" key="2">
    <source>
        <dbReference type="PROSITE" id="PS50835"/>
    </source>
</evidence>
<name>A0A8T2PUY0_9TELE</name>
<proteinExistence type="predicted"/>
<comment type="caution">
    <text evidence="3">The sequence shown here is derived from an EMBL/GenBank/DDBJ whole genome shotgun (WGS) entry which is preliminary data.</text>
</comment>
<dbReference type="InterPro" id="IPR013783">
    <property type="entry name" value="Ig-like_fold"/>
</dbReference>
<evidence type="ECO:0000256" key="1">
    <source>
        <dbReference type="SAM" id="Phobius"/>
    </source>
</evidence>
<dbReference type="InterPro" id="IPR007110">
    <property type="entry name" value="Ig-like_dom"/>
</dbReference>
<gene>
    <name evidence="3" type="ORF">JZ751_000105</name>
</gene>
<dbReference type="Pfam" id="PF07654">
    <property type="entry name" value="C1-set"/>
    <property type="match status" value="1"/>
</dbReference>
<keyword evidence="4" id="KW-1185">Reference proteome</keyword>
<dbReference type="AlphaFoldDB" id="A0A8T2PUY0"/>
<keyword evidence="1" id="KW-0812">Transmembrane</keyword>
<evidence type="ECO:0000313" key="3">
    <source>
        <dbReference type="EMBL" id="KAG9355267.1"/>
    </source>
</evidence>
<dbReference type="Proteomes" id="UP000824540">
    <property type="component" value="Unassembled WGS sequence"/>
</dbReference>
<feature type="domain" description="Ig-like" evidence="2">
    <location>
        <begin position="1"/>
        <end position="71"/>
    </location>
</feature>
<reference evidence="3" key="1">
    <citation type="thesis" date="2021" institute="BYU ScholarsArchive" country="Provo, UT, USA">
        <title>Applications of and Algorithms for Genome Assembly and Genomic Analyses with an Emphasis on Marine Teleosts.</title>
        <authorList>
            <person name="Pickett B.D."/>
        </authorList>
    </citation>
    <scope>NUCLEOTIDE SEQUENCE</scope>
    <source>
        <strain evidence="3">HI-2016</strain>
    </source>
</reference>
<protein>
    <recommendedName>
        <fullName evidence="2">Ig-like domain-containing protein</fullName>
    </recommendedName>
</protein>
<dbReference type="EMBL" id="JAFBMS010000001">
    <property type="protein sequence ID" value="KAG9355267.1"/>
    <property type="molecule type" value="Genomic_DNA"/>
</dbReference>
<evidence type="ECO:0000313" key="4">
    <source>
        <dbReference type="Proteomes" id="UP000824540"/>
    </source>
</evidence>
<organism evidence="3 4">
    <name type="scientific">Albula glossodonta</name>
    <name type="common">roundjaw bonefish</name>
    <dbReference type="NCBI Taxonomy" id="121402"/>
    <lineage>
        <taxon>Eukaryota</taxon>
        <taxon>Metazoa</taxon>
        <taxon>Chordata</taxon>
        <taxon>Craniata</taxon>
        <taxon>Vertebrata</taxon>
        <taxon>Euteleostomi</taxon>
        <taxon>Actinopterygii</taxon>
        <taxon>Neopterygii</taxon>
        <taxon>Teleostei</taxon>
        <taxon>Albuliformes</taxon>
        <taxon>Albulidae</taxon>
        <taxon>Albula</taxon>
    </lineage>
</organism>
<sequence length="126" mass="14059">MCLASDVFPLQVRIYWVIEGEEESGMTESIGIKDGDEIIESAQNQVLVPVEDWERGVLCTCVVEMNGRNISKSVQNQDYWTMCYAAVVPYRVLGIVSCLVFWIISVTVAICCKRVKTKDNTSAGKS</sequence>
<dbReference type="InterPro" id="IPR036179">
    <property type="entry name" value="Ig-like_dom_sf"/>
</dbReference>